<feature type="region of interest" description="Disordered" evidence="1">
    <location>
        <begin position="95"/>
        <end position="123"/>
    </location>
</feature>
<dbReference type="AlphaFoldDB" id="A0A4R0QWR5"/>
<reference evidence="2 3" key="1">
    <citation type="submission" date="2018-12" db="EMBL/GenBank/DDBJ databases">
        <title>Alloscrdovia theropitheci sp. nov: a novel taxon from the feces of the bleeding-herat monkey (Theropithecus geleda).</title>
        <authorList>
            <person name="Modesto M."/>
        </authorList>
    </citation>
    <scope>NUCLEOTIDE SEQUENCE [LARGE SCALE GENOMIC DNA]</scope>
    <source>
        <strain evidence="2 3">GLDI4/2</strain>
    </source>
</reference>
<feature type="compositionally biased region" description="Polar residues" evidence="1">
    <location>
        <begin position="105"/>
        <end position="114"/>
    </location>
</feature>
<dbReference type="Proteomes" id="UP000291289">
    <property type="component" value="Unassembled WGS sequence"/>
</dbReference>
<organism evidence="2 3">
    <name type="scientific">Alloscardovia theropitheci</name>
    <dbReference type="NCBI Taxonomy" id="2496842"/>
    <lineage>
        <taxon>Bacteria</taxon>
        <taxon>Bacillati</taxon>
        <taxon>Actinomycetota</taxon>
        <taxon>Actinomycetes</taxon>
        <taxon>Bifidobacteriales</taxon>
        <taxon>Bifidobacteriaceae</taxon>
        <taxon>Alloscardovia</taxon>
    </lineage>
</organism>
<evidence type="ECO:0000313" key="3">
    <source>
        <dbReference type="Proteomes" id="UP000291289"/>
    </source>
</evidence>
<dbReference type="EMBL" id="RXLP01000026">
    <property type="protein sequence ID" value="TCD53751.1"/>
    <property type="molecule type" value="Genomic_DNA"/>
</dbReference>
<comment type="caution">
    <text evidence="2">The sequence shown here is derived from an EMBL/GenBank/DDBJ whole genome shotgun (WGS) entry which is preliminary data.</text>
</comment>
<evidence type="ECO:0000256" key="1">
    <source>
        <dbReference type="SAM" id="MobiDB-lite"/>
    </source>
</evidence>
<dbReference type="RefSeq" id="WP_131285075.1">
    <property type="nucleotide sequence ID" value="NZ_RXLP01000026.1"/>
</dbReference>
<proteinExistence type="predicted"/>
<gene>
    <name evidence="2" type="ORF">EJ419_07230</name>
</gene>
<name>A0A4R0QWR5_9BIFI</name>
<keyword evidence="3" id="KW-1185">Reference proteome</keyword>
<protein>
    <submittedName>
        <fullName evidence="2">Uncharacterized protein</fullName>
    </submittedName>
</protein>
<sequence>MSSTKFTDADLQEMYYKVQANGWDVLSRGEKIALSRYIRKLGLMMPEPQGLTTSVEKARKKPIPHMLNEKKVEILAESANLKKIDPVTESKSFNETVQDFRQESPKSASLSSEVSVDDKSMSIPGEPSSTVVVDGVVLGRFVDSVDTTIIQPLSPVQRYYKSVASTLQKHPLQWLLLDKEYKSVTTARHMASNIRVGRTRTWQSSTGRFEAFAQLADGKNLIAVRLFLQVRRRHRLWLFLM</sequence>
<accession>A0A4R0QWR5</accession>
<evidence type="ECO:0000313" key="2">
    <source>
        <dbReference type="EMBL" id="TCD53751.1"/>
    </source>
</evidence>